<evidence type="ECO:0000256" key="1">
    <source>
        <dbReference type="SAM" id="MobiDB-lite"/>
    </source>
</evidence>
<dbReference type="InterPro" id="IPR024294">
    <property type="entry name" value="DUF3810"/>
</dbReference>
<evidence type="ECO:0000313" key="3">
    <source>
        <dbReference type="EMBL" id="PXX55943.1"/>
    </source>
</evidence>
<dbReference type="EMBL" id="QJKD01000002">
    <property type="protein sequence ID" value="PXX55943.1"/>
    <property type="molecule type" value="Genomic_DNA"/>
</dbReference>
<name>A0A2V3YBE5_9FIRM</name>
<dbReference type="AlphaFoldDB" id="A0A2V3YBE5"/>
<dbReference type="RefSeq" id="WP_110321815.1">
    <property type="nucleotide sequence ID" value="NZ_QJKD01000002.1"/>
</dbReference>
<feature type="transmembrane region" description="Helical" evidence="2">
    <location>
        <begin position="96"/>
        <end position="116"/>
    </location>
</feature>
<proteinExistence type="predicted"/>
<dbReference type="Pfam" id="PF12725">
    <property type="entry name" value="DUF3810"/>
    <property type="match status" value="1"/>
</dbReference>
<gene>
    <name evidence="3" type="ORF">DFR60_102218</name>
</gene>
<feature type="transmembrane region" description="Helical" evidence="2">
    <location>
        <begin position="128"/>
        <end position="151"/>
    </location>
</feature>
<reference evidence="3 4" key="1">
    <citation type="submission" date="2018-05" db="EMBL/GenBank/DDBJ databases">
        <title>Genomic Encyclopedia of Type Strains, Phase IV (KMG-IV): sequencing the most valuable type-strain genomes for metagenomic binning, comparative biology and taxonomic classification.</title>
        <authorList>
            <person name="Goeker M."/>
        </authorList>
    </citation>
    <scope>NUCLEOTIDE SEQUENCE [LARGE SCALE GENOMIC DNA]</scope>
    <source>
        <strain evidence="3 4">DSM 24995</strain>
    </source>
</reference>
<feature type="transmembrane region" description="Helical" evidence="2">
    <location>
        <begin position="50"/>
        <end position="68"/>
    </location>
</feature>
<organism evidence="3 4">
    <name type="scientific">Hungatella effluvii</name>
    <dbReference type="NCBI Taxonomy" id="1096246"/>
    <lineage>
        <taxon>Bacteria</taxon>
        <taxon>Bacillati</taxon>
        <taxon>Bacillota</taxon>
        <taxon>Clostridia</taxon>
        <taxon>Lachnospirales</taxon>
        <taxon>Lachnospiraceae</taxon>
        <taxon>Hungatella</taxon>
    </lineage>
</organism>
<keyword evidence="2" id="KW-0472">Membrane</keyword>
<keyword evidence="2" id="KW-1133">Transmembrane helix</keyword>
<feature type="compositionally biased region" description="Polar residues" evidence="1">
    <location>
        <begin position="1"/>
        <end position="14"/>
    </location>
</feature>
<feature type="region of interest" description="Disordered" evidence="1">
    <location>
        <begin position="1"/>
        <end position="22"/>
    </location>
</feature>
<accession>A0A2V3YBE5</accession>
<keyword evidence="2" id="KW-0812">Transmembrane</keyword>
<evidence type="ECO:0000256" key="2">
    <source>
        <dbReference type="SAM" id="Phobius"/>
    </source>
</evidence>
<protein>
    <submittedName>
        <fullName evidence="3">Uncharacterized protein DUF3810</fullName>
    </submittedName>
</protein>
<keyword evidence="4" id="KW-1185">Reference proteome</keyword>
<dbReference type="Proteomes" id="UP000248057">
    <property type="component" value="Unassembled WGS sequence"/>
</dbReference>
<dbReference type="GeneID" id="86060208"/>
<comment type="caution">
    <text evidence="3">The sequence shown here is derived from an EMBL/GenBank/DDBJ whole genome shotgun (WGS) entry which is preliminary data.</text>
</comment>
<sequence>MGEIIQQKSMNSGAEENPAQMDAGVRAAENESAVIAPSGRGERKKREIRLLLASGVLFALSLLFQLLARLVPGFGEWYAVTVYPVIVGTLGRISGIFPFSVVESAVYFLIAAAVWYTITHIRRIKMVLVRALLLLTGIFFLFTFNCGVNYYRKPFSSYSGLEVRKSSKDDLTELCAVLTKTVNQYCEDGVGAAMDMKDANREGVAAMRRLGEQYPQLAGYYPRPKPLAWSYFFSVQQLCGQYSPFTVEANYNREMPDYNIPHTICHELSHLRGFMREDEANFIGYLACIGSDSPSYRYSGYLTGWVYATNALAKTDMDAYLELCGALDERAWVDLRGNNEFWARYDGKAAEVSNQLNDTYLKINSQADGVKSYGRVVDLMLAYARKQADSLAGEE</sequence>
<evidence type="ECO:0000313" key="4">
    <source>
        <dbReference type="Proteomes" id="UP000248057"/>
    </source>
</evidence>